<evidence type="ECO:0000259" key="1">
    <source>
        <dbReference type="PROSITE" id="PS51186"/>
    </source>
</evidence>
<evidence type="ECO:0000313" key="2">
    <source>
        <dbReference type="EMBL" id="KAF1754982.1"/>
    </source>
</evidence>
<dbReference type="CDD" id="cd04301">
    <property type="entry name" value="NAT_SF"/>
    <property type="match status" value="1"/>
</dbReference>
<dbReference type="Gene3D" id="3.40.50.1820">
    <property type="entry name" value="alpha/beta hydrolase"/>
    <property type="match status" value="1"/>
</dbReference>
<dbReference type="CTD" id="9809066"/>
<feature type="domain" description="N-acetyltransferase" evidence="1">
    <location>
        <begin position="1"/>
        <end position="151"/>
    </location>
</feature>
<dbReference type="PANTHER" id="PTHR47408">
    <property type="entry name" value="PROTEIN CBG01304-RELATED"/>
    <property type="match status" value="1"/>
</dbReference>
<dbReference type="InterPro" id="IPR002921">
    <property type="entry name" value="Fungal_lipase-type"/>
</dbReference>
<dbReference type="EMBL" id="WUAV01000005">
    <property type="protein sequence ID" value="KAF1754982.1"/>
    <property type="molecule type" value="Genomic_DNA"/>
</dbReference>
<organism evidence="2 3">
    <name type="scientific">Caenorhabditis remanei</name>
    <name type="common">Caenorhabditis vulgaris</name>
    <dbReference type="NCBI Taxonomy" id="31234"/>
    <lineage>
        <taxon>Eukaryota</taxon>
        <taxon>Metazoa</taxon>
        <taxon>Ecdysozoa</taxon>
        <taxon>Nematoda</taxon>
        <taxon>Chromadorea</taxon>
        <taxon>Rhabditida</taxon>
        <taxon>Rhabditina</taxon>
        <taxon>Rhabditomorpha</taxon>
        <taxon>Rhabditoidea</taxon>
        <taxon>Rhabditidae</taxon>
        <taxon>Peloderinae</taxon>
        <taxon>Caenorhabditis</taxon>
    </lineage>
</organism>
<dbReference type="InterPro" id="IPR016181">
    <property type="entry name" value="Acyl_CoA_acyltransferase"/>
</dbReference>
<dbReference type="InterPro" id="IPR041496">
    <property type="entry name" value="YitH/HolE_GNAT"/>
</dbReference>
<dbReference type="SUPFAM" id="SSF55729">
    <property type="entry name" value="Acyl-CoA N-acyltransferases (Nat)"/>
    <property type="match status" value="1"/>
</dbReference>
<accession>A0A6A5GKE1</accession>
<gene>
    <name evidence="2" type="ORF">GCK72_021548</name>
</gene>
<comment type="caution">
    <text evidence="2">The sequence shown here is derived from an EMBL/GenBank/DDBJ whole genome shotgun (WGS) entry which is preliminary data.</text>
</comment>
<dbReference type="Gene3D" id="3.40.630.90">
    <property type="match status" value="1"/>
</dbReference>
<proteinExistence type="predicted"/>
<reference evidence="2 3" key="1">
    <citation type="submission" date="2019-12" db="EMBL/GenBank/DDBJ databases">
        <title>Chromosome-level assembly of the Caenorhabditis remanei genome.</title>
        <authorList>
            <person name="Teterina A.A."/>
            <person name="Willis J.H."/>
            <person name="Phillips P.C."/>
        </authorList>
    </citation>
    <scope>NUCLEOTIDE SEQUENCE [LARGE SCALE GENOMIC DNA]</scope>
    <source>
        <strain evidence="2 3">PX506</strain>
        <tissue evidence="2">Whole organism</tissue>
    </source>
</reference>
<dbReference type="GO" id="GO:0006629">
    <property type="term" value="P:lipid metabolic process"/>
    <property type="evidence" value="ECO:0007669"/>
    <property type="project" value="InterPro"/>
</dbReference>
<dbReference type="GeneID" id="9809066"/>
<dbReference type="Pfam" id="PF00583">
    <property type="entry name" value="Acetyltransf_1"/>
    <property type="match status" value="1"/>
</dbReference>
<dbReference type="Pfam" id="PF18014">
    <property type="entry name" value="Acetyltransf_18"/>
    <property type="match status" value="1"/>
</dbReference>
<dbReference type="AlphaFoldDB" id="A0A6A5GKE1"/>
<protein>
    <recommendedName>
        <fullName evidence="1">N-acetyltransferase domain-containing protein</fullName>
    </recommendedName>
</protein>
<name>A0A6A5GKE1_CAERE</name>
<dbReference type="InterPro" id="IPR000182">
    <property type="entry name" value="GNAT_dom"/>
</dbReference>
<evidence type="ECO:0000313" key="3">
    <source>
        <dbReference type="Proteomes" id="UP000483820"/>
    </source>
</evidence>
<dbReference type="GO" id="GO:0016747">
    <property type="term" value="F:acyltransferase activity, transferring groups other than amino-acyl groups"/>
    <property type="evidence" value="ECO:0007669"/>
    <property type="project" value="InterPro"/>
</dbReference>
<dbReference type="Proteomes" id="UP000483820">
    <property type="component" value="Chromosome V"/>
</dbReference>
<dbReference type="SUPFAM" id="SSF53474">
    <property type="entry name" value="alpha/beta-Hydrolases"/>
    <property type="match status" value="1"/>
</dbReference>
<sequence>MELLINPPDSQPIFDQLIQQAAETHGWSHQPYDYKYYSEGFDGYWFIVVVDKEKDPSNNFVAGGALARWDAPNSPPLYGIGLFYTNEKYRGRGHGKLIFQKMMDIVGNDNCVLVSAFNMSQKYAEVFGFKEMPSYWHYGANVRPEMVKIPELSGEYCTKNWKNVDESLLNAYDLTICPRDRKKLMRTWFEQDQVYTRVAFDNTNHKIVGYCTIRVINLNRLSVAPFYAENEKVAARLLADVITDIPDFKSYECLLFLYPSINEKMESLINRFVGPDGYSIGYSTKKRNQFTKKLIESRDDVGIFGPDDAQYNETEARMLLNLAAAAYSLDATPCLQRTFTPAENQTLLTTFSVRCDFIGNPCAGYIVVSDVLQQITVVFRGTKTSSQLLLEGWTTLKPSADFYGMGLVNTYFRSGHEKTWQYVQDALSIPQYRNYDVYVTGHSLGGALAGLAAPRIVHDGLRQSHQIKVITFGEPRVGNLDFSHAYDQLVPYSFRVTHAIDIVPHLPACVKDLSYTPPAGSDGSMPCDPMSTNGGYHHALEVWYPGNMTVGSPYMICTGLPRDEDFSCSNAPKVDLDDTTLGVWDHRNYFGVEVPDFGKGGCDPTMTFKGPPTKTGVLSLVSSVFGRKRRAV</sequence>
<dbReference type="Pfam" id="PF01764">
    <property type="entry name" value="Lipase_3"/>
    <property type="match status" value="1"/>
</dbReference>
<dbReference type="InterPro" id="IPR029058">
    <property type="entry name" value="AB_hydrolase_fold"/>
</dbReference>
<dbReference type="Gene3D" id="3.40.630.30">
    <property type="match status" value="1"/>
</dbReference>
<dbReference type="PANTHER" id="PTHR47408:SF3">
    <property type="entry name" value="N-ACETYLTRANSFERASE DOMAIN-CONTAINING PROTEIN-RELATED"/>
    <property type="match status" value="1"/>
</dbReference>
<dbReference type="CDD" id="cd00519">
    <property type="entry name" value="Lipase_3"/>
    <property type="match status" value="1"/>
</dbReference>
<dbReference type="KEGG" id="crq:GCK72_021548"/>
<dbReference type="PROSITE" id="PS51186">
    <property type="entry name" value="GNAT"/>
    <property type="match status" value="1"/>
</dbReference>
<dbReference type="RefSeq" id="XP_003104481.2">
    <property type="nucleotide sequence ID" value="XM_003104433.2"/>
</dbReference>